<protein>
    <submittedName>
        <fullName evidence="1">Uncharacterized protein</fullName>
    </submittedName>
</protein>
<evidence type="ECO:0000313" key="1">
    <source>
        <dbReference type="EMBL" id="OCU02122.1"/>
    </source>
</evidence>
<reference evidence="2" key="1">
    <citation type="journal article" date="2016" name="Nature">
        <title>Genome evolution in the allotetraploid frog Xenopus laevis.</title>
        <authorList>
            <person name="Session A.M."/>
            <person name="Uno Y."/>
            <person name="Kwon T."/>
            <person name="Chapman J.A."/>
            <person name="Toyoda A."/>
            <person name="Takahashi S."/>
            <person name="Fukui A."/>
            <person name="Hikosaka A."/>
            <person name="Suzuki A."/>
            <person name="Kondo M."/>
            <person name="van Heeringen S.J."/>
            <person name="Quigley I."/>
            <person name="Heinz S."/>
            <person name="Ogino H."/>
            <person name="Ochi H."/>
            <person name="Hellsten U."/>
            <person name="Lyons J.B."/>
            <person name="Simakov O."/>
            <person name="Putnam N."/>
            <person name="Stites J."/>
            <person name="Kuroki Y."/>
            <person name="Tanaka T."/>
            <person name="Michiue T."/>
            <person name="Watanabe M."/>
            <person name="Bogdanovic O."/>
            <person name="Lister R."/>
            <person name="Georgiou G."/>
            <person name="Paranjpe S.S."/>
            <person name="van Kruijsbergen I."/>
            <person name="Shu S."/>
            <person name="Carlson J."/>
            <person name="Kinoshita T."/>
            <person name="Ohta Y."/>
            <person name="Mawaribuchi S."/>
            <person name="Jenkins J."/>
            <person name="Grimwood J."/>
            <person name="Schmutz J."/>
            <person name="Mitros T."/>
            <person name="Mozaffari S.V."/>
            <person name="Suzuki Y."/>
            <person name="Haramoto Y."/>
            <person name="Yamamoto T.S."/>
            <person name="Takagi C."/>
            <person name="Heald R."/>
            <person name="Miller K."/>
            <person name="Haudenschild C."/>
            <person name="Kitzman J."/>
            <person name="Nakayama T."/>
            <person name="Izutsu Y."/>
            <person name="Robert J."/>
            <person name="Fortriede J."/>
            <person name="Burns K."/>
            <person name="Lotay V."/>
            <person name="Karimi K."/>
            <person name="Yasuoka Y."/>
            <person name="Dichmann D.S."/>
            <person name="Flajnik M.F."/>
            <person name="Houston D.W."/>
            <person name="Shendure J."/>
            <person name="DuPasquier L."/>
            <person name="Vize P.D."/>
            <person name="Zorn A.M."/>
            <person name="Ito M."/>
            <person name="Marcotte E.M."/>
            <person name="Wallingford J.B."/>
            <person name="Ito Y."/>
            <person name="Asashima M."/>
            <person name="Ueno N."/>
            <person name="Matsuda Y."/>
            <person name="Veenstra G.J."/>
            <person name="Fujiyama A."/>
            <person name="Harland R.M."/>
            <person name="Taira M."/>
            <person name="Rokhsar D.S."/>
        </authorList>
    </citation>
    <scope>NUCLEOTIDE SEQUENCE [LARGE SCALE GENOMIC DNA]</scope>
    <source>
        <strain evidence="2">J</strain>
    </source>
</reference>
<evidence type="ECO:0000313" key="2">
    <source>
        <dbReference type="Proteomes" id="UP000694892"/>
    </source>
</evidence>
<organism evidence="1 2">
    <name type="scientific">Xenopus laevis</name>
    <name type="common">African clawed frog</name>
    <dbReference type="NCBI Taxonomy" id="8355"/>
    <lineage>
        <taxon>Eukaryota</taxon>
        <taxon>Metazoa</taxon>
        <taxon>Chordata</taxon>
        <taxon>Craniata</taxon>
        <taxon>Vertebrata</taxon>
        <taxon>Euteleostomi</taxon>
        <taxon>Amphibia</taxon>
        <taxon>Batrachia</taxon>
        <taxon>Anura</taxon>
        <taxon>Pipoidea</taxon>
        <taxon>Pipidae</taxon>
        <taxon>Xenopodinae</taxon>
        <taxon>Xenopus</taxon>
        <taxon>Xenopus</taxon>
    </lineage>
</organism>
<name>A0A974I5T5_XENLA</name>
<dbReference type="Proteomes" id="UP000694892">
    <property type="component" value="Chromosome 1L"/>
</dbReference>
<sequence length="76" mass="9169">MFVQAHELMVIWYQKYSSFALPCYFIITYCKNKRHICHIIFHHIHCYEGDALSCYIEFSSPFLQVKRQTFKGSKNK</sequence>
<accession>A0A974I5T5</accession>
<proteinExistence type="predicted"/>
<gene>
    <name evidence="1" type="ORF">XELAEV_18007884mg</name>
</gene>
<dbReference type="EMBL" id="CM004466">
    <property type="protein sequence ID" value="OCU02122.1"/>
    <property type="molecule type" value="Genomic_DNA"/>
</dbReference>
<dbReference type="AlphaFoldDB" id="A0A974I5T5"/>